<evidence type="ECO:0000313" key="9">
    <source>
        <dbReference type="EMBL" id="KAF6003641.1"/>
    </source>
</evidence>
<keyword evidence="10" id="KW-1185">Reference proteome</keyword>
<dbReference type="GO" id="GO:0030544">
    <property type="term" value="F:Hsp70 protein binding"/>
    <property type="evidence" value="ECO:0007669"/>
    <property type="project" value="InterPro"/>
</dbReference>
<evidence type="ECO:0000313" key="10">
    <source>
        <dbReference type="Proteomes" id="UP000530660"/>
    </source>
</evidence>
<dbReference type="Gene3D" id="1.10.287.110">
    <property type="entry name" value="DnaJ domain"/>
    <property type="match status" value="1"/>
</dbReference>
<dbReference type="HAMAP" id="MF_01152">
    <property type="entry name" value="DnaJ"/>
    <property type="match status" value="1"/>
</dbReference>
<dbReference type="FunFam" id="1.10.287.110:FF:000041">
    <property type="entry name" value="Chaperone protein DNAj, putative"/>
    <property type="match status" value="1"/>
</dbReference>
<dbReference type="FunFam" id="2.10.230.10:FF:000001">
    <property type="entry name" value="DnaJ subfamily A member 2"/>
    <property type="match status" value="1"/>
</dbReference>
<dbReference type="SUPFAM" id="SSF57938">
    <property type="entry name" value="DnaJ/Hsp40 cysteine-rich domain"/>
    <property type="match status" value="1"/>
</dbReference>
<dbReference type="InterPro" id="IPR036410">
    <property type="entry name" value="HSP_DnaJ_Cys-rich_dom_sf"/>
</dbReference>
<dbReference type="PROSITE" id="PS50076">
    <property type="entry name" value="DNAJ_2"/>
    <property type="match status" value="1"/>
</dbReference>
<dbReference type="InterPro" id="IPR036869">
    <property type="entry name" value="J_dom_sf"/>
</dbReference>
<reference evidence="9 10" key="1">
    <citation type="journal article" date="2020" name="J. Phycol.">
        <title>Comparative genome analysis reveals Cyanidiococcus gen. nov., a new extremophilic red algal genus sister to Cyanidioschyzon (Cyanidioschyzonaceae, Rhodophyta).</title>
        <authorList>
            <person name="Liu S.-L."/>
            <person name="Chiang Y.-R."/>
            <person name="Yoon H.S."/>
            <person name="Fu H.-Y."/>
        </authorList>
    </citation>
    <scope>NUCLEOTIDE SEQUENCE [LARGE SCALE GENOMIC DNA]</scope>
    <source>
        <strain evidence="9 10">THAL066</strain>
    </source>
</reference>
<evidence type="ECO:0000256" key="3">
    <source>
        <dbReference type="ARBA" id="ARBA00022771"/>
    </source>
</evidence>
<keyword evidence="3 5" id="KW-0863">Zinc-finger</keyword>
<dbReference type="InterPro" id="IPR018253">
    <property type="entry name" value="DnaJ_domain_CS"/>
</dbReference>
<dbReference type="CDD" id="cd10719">
    <property type="entry name" value="DnaJ_zf"/>
    <property type="match status" value="1"/>
</dbReference>
<evidence type="ECO:0000256" key="4">
    <source>
        <dbReference type="ARBA" id="ARBA00022833"/>
    </source>
</evidence>
<dbReference type="AlphaFoldDB" id="A0A7J7IMU6"/>
<dbReference type="FunFam" id="2.60.260.20:FF:000003">
    <property type="entry name" value="DnaJ subfamily A member 2"/>
    <property type="match status" value="1"/>
</dbReference>
<keyword evidence="2" id="KW-0677">Repeat</keyword>
<dbReference type="CDD" id="cd10747">
    <property type="entry name" value="DnaJ_C"/>
    <property type="match status" value="1"/>
</dbReference>
<dbReference type="SUPFAM" id="SSF49493">
    <property type="entry name" value="HSP40/DnaJ peptide-binding domain"/>
    <property type="match status" value="2"/>
</dbReference>
<proteinExistence type="inferred from homology"/>
<dbReference type="GO" id="GO:0006457">
    <property type="term" value="P:protein folding"/>
    <property type="evidence" value="ECO:0007669"/>
    <property type="project" value="InterPro"/>
</dbReference>
<dbReference type="SUPFAM" id="SSF46565">
    <property type="entry name" value="Chaperone J-domain"/>
    <property type="match status" value="1"/>
</dbReference>
<evidence type="ECO:0000256" key="2">
    <source>
        <dbReference type="ARBA" id="ARBA00022737"/>
    </source>
</evidence>
<dbReference type="GO" id="GO:0008270">
    <property type="term" value="F:zinc ion binding"/>
    <property type="evidence" value="ECO:0007669"/>
    <property type="project" value="UniProtKB-KW"/>
</dbReference>
<dbReference type="InterPro" id="IPR001623">
    <property type="entry name" value="DnaJ_domain"/>
</dbReference>
<feature type="region of interest" description="Disordered" evidence="6">
    <location>
        <begin position="450"/>
        <end position="483"/>
    </location>
</feature>
<dbReference type="CDD" id="cd06257">
    <property type="entry name" value="DnaJ"/>
    <property type="match status" value="1"/>
</dbReference>
<feature type="domain" description="J" evidence="7">
    <location>
        <begin position="71"/>
        <end position="135"/>
    </location>
</feature>
<dbReference type="GO" id="GO:0005524">
    <property type="term" value="F:ATP binding"/>
    <property type="evidence" value="ECO:0007669"/>
    <property type="project" value="InterPro"/>
</dbReference>
<dbReference type="GO" id="GO:0051082">
    <property type="term" value="F:unfolded protein binding"/>
    <property type="evidence" value="ECO:0007669"/>
    <property type="project" value="InterPro"/>
</dbReference>
<keyword evidence="1 5" id="KW-0479">Metal-binding</keyword>
<feature type="zinc finger region" description="CR-type" evidence="5">
    <location>
        <begin position="190"/>
        <end position="278"/>
    </location>
</feature>
<dbReference type="InterPro" id="IPR008971">
    <property type="entry name" value="HSP40/DnaJ_pept-bd"/>
</dbReference>
<dbReference type="Pfam" id="PF01556">
    <property type="entry name" value="DnaJ_C"/>
    <property type="match status" value="1"/>
</dbReference>
<evidence type="ECO:0000256" key="5">
    <source>
        <dbReference type="PROSITE-ProRule" id="PRU00546"/>
    </source>
</evidence>
<protein>
    <submittedName>
        <fullName evidence="9">DnaJ (Hsp40), sub A, member 4</fullName>
    </submittedName>
</protein>
<keyword evidence="4 5" id="KW-0862">Zinc</keyword>
<dbReference type="EMBL" id="VWRR01000006">
    <property type="protein sequence ID" value="KAF6003641.1"/>
    <property type="molecule type" value="Genomic_DNA"/>
</dbReference>
<feature type="domain" description="CR-type" evidence="8">
    <location>
        <begin position="190"/>
        <end position="278"/>
    </location>
</feature>
<sequence>MHRRSSGGDATGGTTNCVRNDARATHFASFVTHSLWEHRFSRGRDLCQLACKESKRMFGRLPGRGQVNNTAYYEMLGVSRDASLEEIKKAYKRLALRLHPDKNPDPDTQEKFKELTVAYEVLSDPEKRRIYDEFGEEGLKEGGGMPGFRDPMDIFEALFGGGLSGRSRGPRKAEDVVHPLRVSLEDLYNGKTTKLAIQRKRVCTACNGSGASSDAPRNASFSCSGCRGTGMEVRIRQLAPGMVQQIQSVCSECSGSGRAIPRKFQCQACKGERVIEDRAIIEVNVEKGMSHGQKIVLRGEADEEPGVEPGDVVVVLQQKPHSVFQRQGSTLIMEQPIKLVEALCGVCFSVRTLDDRTLVVRSRPGEVIDGTMPLKAIAGEGMPIYRRPTQHGVLIIKFKIEFPRYIDLKYRPALEEALGQRCVEPMLDGVDDSEKEEVELIDFDESQLRAGMEEGPREVYDTDDDHGANGIPGGAQRVSCAQQ</sequence>
<dbReference type="PANTHER" id="PTHR43888">
    <property type="entry name" value="DNAJ-LIKE-2, ISOFORM A-RELATED"/>
    <property type="match status" value="1"/>
</dbReference>
<dbReference type="PRINTS" id="PR00625">
    <property type="entry name" value="JDOMAIN"/>
</dbReference>
<evidence type="ECO:0000256" key="6">
    <source>
        <dbReference type="SAM" id="MobiDB-lite"/>
    </source>
</evidence>
<dbReference type="Pfam" id="PF00226">
    <property type="entry name" value="DnaJ"/>
    <property type="match status" value="1"/>
</dbReference>
<dbReference type="InterPro" id="IPR044713">
    <property type="entry name" value="DNJA1/2-like"/>
</dbReference>
<evidence type="ECO:0000259" key="8">
    <source>
        <dbReference type="PROSITE" id="PS51188"/>
    </source>
</evidence>
<dbReference type="PROSITE" id="PS00636">
    <property type="entry name" value="DNAJ_1"/>
    <property type="match status" value="1"/>
</dbReference>
<comment type="caution">
    <text evidence="9">The sequence shown here is derived from an EMBL/GenBank/DDBJ whole genome shotgun (WGS) entry which is preliminary data.</text>
</comment>
<dbReference type="Gene3D" id="2.60.260.20">
    <property type="entry name" value="Urease metallochaperone UreE, N-terminal domain"/>
    <property type="match status" value="2"/>
</dbReference>
<dbReference type="InterPro" id="IPR012724">
    <property type="entry name" value="DnaJ"/>
</dbReference>
<dbReference type="Pfam" id="PF00684">
    <property type="entry name" value="DnaJ_CXXCXGXG"/>
    <property type="match status" value="1"/>
</dbReference>
<dbReference type="GO" id="GO:0009408">
    <property type="term" value="P:response to heat"/>
    <property type="evidence" value="ECO:0007669"/>
    <property type="project" value="InterPro"/>
</dbReference>
<evidence type="ECO:0000256" key="1">
    <source>
        <dbReference type="ARBA" id="ARBA00022723"/>
    </source>
</evidence>
<dbReference type="Gene3D" id="2.10.230.10">
    <property type="entry name" value="Heat shock protein DnaJ, cysteine-rich domain"/>
    <property type="match status" value="1"/>
</dbReference>
<evidence type="ECO:0000259" key="7">
    <source>
        <dbReference type="PROSITE" id="PS50076"/>
    </source>
</evidence>
<organism evidence="9 10">
    <name type="scientific">Cyanidiococcus yangmingshanensis</name>
    <dbReference type="NCBI Taxonomy" id="2690220"/>
    <lineage>
        <taxon>Eukaryota</taxon>
        <taxon>Rhodophyta</taxon>
        <taxon>Bangiophyceae</taxon>
        <taxon>Cyanidiales</taxon>
        <taxon>Cyanidiaceae</taxon>
        <taxon>Cyanidiococcus</taxon>
    </lineage>
</organism>
<dbReference type="InterPro" id="IPR001305">
    <property type="entry name" value="HSP_DnaJ_Cys-rich_dom"/>
</dbReference>
<accession>A0A7J7IMU6</accession>
<dbReference type="OrthoDB" id="550424at2759"/>
<dbReference type="InterPro" id="IPR002939">
    <property type="entry name" value="DnaJ_C"/>
</dbReference>
<feature type="compositionally biased region" description="Basic and acidic residues" evidence="6">
    <location>
        <begin position="451"/>
        <end position="460"/>
    </location>
</feature>
<name>A0A7J7IMU6_9RHOD</name>
<gene>
    <name evidence="9" type="primary">DNAJA4_2</name>
    <name evidence="9" type="ORF">F1559_003929</name>
</gene>
<dbReference type="PROSITE" id="PS51188">
    <property type="entry name" value="ZF_CR"/>
    <property type="match status" value="1"/>
</dbReference>
<dbReference type="SMART" id="SM00271">
    <property type="entry name" value="DnaJ"/>
    <property type="match status" value="1"/>
</dbReference>
<dbReference type="Proteomes" id="UP000530660">
    <property type="component" value="Unassembled WGS sequence"/>
</dbReference>